<keyword evidence="5" id="KW-1185">Reference proteome</keyword>
<gene>
    <name evidence="4" type="ORF">FH972_026259</name>
</gene>
<accession>A0A5N6L622</accession>
<feature type="transmembrane region" description="Helical" evidence="3">
    <location>
        <begin position="174"/>
        <end position="194"/>
    </location>
</feature>
<feature type="coiled-coil region" evidence="1">
    <location>
        <begin position="450"/>
        <end position="477"/>
    </location>
</feature>
<keyword evidence="3" id="KW-0812">Transmembrane</keyword>
<comment type="caution">
    <text evidence="4">The sequence shown here is derived from an EMBL/GenBank/DDBJ whole genome shotgun (WGS) entry which is preliminary data.</text>
</comment>
<evidence type="ECO:0000313" key="5">
    <source>
        <dbReference type="Proteomes" id="UP000327013"/>
    </source>
</evidence>
<dbReference type="OrthoDB" id="1937642at2759"/>
<keyword evidence="3" id="KW-0472">Membrane</keyword>
<name>A0A5N6L622_9ROSI</name>
<keyword evidence="1" id="KW-0175">Coiled coil</keyword>
<dbReference type="EMBL" id="VIBQ01000083">
    <property type="protein sequence ID" value="KAB8664835.1"/>
    <property type="molecule type" value="Genomic_DNA"/>
</dbReference>
<proteinExistence type="predicted"/>
<reference evidence="4 5" key="1">
    <citation type="submission" date="2019-06" db="EMBL/GenBank/DDBJ databases">
        <title>A chromosomal-level reference genome of Carpinus fangiana (Coryloideae, Betulaceae).</title>
        <authorList>
            <person name="Yang X."/>
            <person name="Wang Z."/>
            <person name="Zhang L."/>
            <person name="Hao G."/>
            <person name="Liu J."/>
            <person name="Yang Y."/>
        </authorList>
    </citation>
    <scope>NUCLEOTIDE SEQUENCE [LARGE SCALE GENOMIC DNA]</scope>
    <source>
        <strain evidence="4">Cfa_2016G</strain>
        <tissue evidence="4">Leaf</tissue>
    </source>
</reference>
<feature type="region of interest" description="Disordered" evidence="2">
    <location>
        <begin position="1"/>
        <end position="23"/>
    </location>
</feature>
<evidence type="ECO:0000313" key="4">
    <source>
        <dbReference type="EMBL" id="KAB8664835.1"/>
    </source>
</evidence>
<evidence type="ECO:0000256" key="3">
    <source>
        <dbReference type="SAM" id="Phobius"/>
    </source>
</evidence>
<sequence length="504" mass="54640">MSPMLYGRQSTSGSDGPSGPTNAYREQFRHPADVFSVLLLLGGDVVNRALAQLAGTGFTPVAFSFGWVAYGVSALVSCVGENRLMPVPDCSGLVINGEAGTIRENSSWILGRMIRDFHYWSPLATTTKLSNILDERHRDLLGNDANAKRPKHAGLCITVFEASDIHTAGIQPTLTWLSLSGIIVTLIQLGMAAIPCGVFGDWGILMITALGVTLSYLTGMLPQWHDEKWACRRNSGKTVVLTRGNGAQHAIVILGKGPALQEHGRGLDLEDLAAVAANVDVVASFTTRLMVGALAVFWVLLLITAAGTKTNTWFLVAVGAIGILQNAAAAGWQRQPKHFGVPLKFVEVIGHKKVMQALLLLEERYPHVGRSVRDIFFQGKMFPKELEQWKVLELEADWYEAARKTERATIAAARASDALILAKANQNSTTIRPNKEDLSQSSATTLTDVAREADAKVTKATAAANKAEAAVADARNALKVEHNLERTLNWAWKDPAVPSHEFYT</sequence>
<feature type="compositionally biased region" description="Low complexity" evidence="2">
    <location>
        <begin position="10"/>
        <end position="21"/>
    </location>
</feature>
<evidence type="ECO:0000256" key="1">
    <source>
        <dbReference type="SAM" id="Coils"/>
    </source>
</evidence>
<feature type="transmembrane region" description="Helical" evidence="3">
    <location>
        <begin position="200"/>
        <end position="219"/>
    </location>
</feature>
<evidence type="ECO:0000256" key="2">
    <source>
        <dbReference type="SAM" id="MobiDB-lite"/>
    </source>
</evidence>
<feature type="transmembrane region" description="Helical" evidence="3">
    <location>
        <begin position="313"/>
        <end position="332"/>
    </location>
</feature>
<keyword evidence="3" id="KW-1133">Transmembrane helix</keyword>
<organism evidence="4 5">
    <name type="scientific">Carpinus fangiana</name>
    <dbReference type="NCBI Taxonomy" id="176857"/>
    <lineage>
        <taxon>Eukaryota</taxon>
        <taxon>Viridiplantae</taxon>
        <taxon>Streptophyta</taxon>
        <taxon>Embryophyta</taxon>
        <taxon>Tracheophyta</taxon>
        <taxon>Spermatophyta</taxon>
        <taxon>Magnoliopsida</taxon>
        <taxon>eudicotyledons</taxon>
        <taxon>Gunneridae</taxon>
        <taxon>Pentapetalae</taxon>
        <taxon>rosids</taxon>
        <taxon>fabids</taxon>
        <taxon>Fagales</taxon>
        <taxon>Betulaceae</taxon>
        <taxon>Carpinus</taxon>
    </lineage>
</organism>
<feature type="transmembrane region" description="Helical" evidence="3">
    <location>
        <begin position="289"/>
        <end position="307"/>
    </location>
</feature>
<dbReference type="AlphaFoldDB" id="A0A5N6L622"/>
<dbReference type="Proteomes" id="UP000327013">
    <property type="component" value="Unassembled WGS sequence"/>
</dbReference>
<protein>
    <submittedName>
        <fullName evidence="4">Uncharacterized protein</fullName>
    </submittedName>
</protein>